<dbReference type="Pfam" id="PF07179">
    <property type="entry name" value="SseB"/>
    <property type="match status" value="1"/>
</dbReference>
<sequence length="294" mass="31679">MKKIPKNPYAGDRGDLLPGTAHALELARCGDVGAAQVALCRALATERLVVPVPKPVTSEIIKDSWEQFAPPGFDPAQQPVFTSGFRAKNYYEENAPLTQSTVIHVSGARERKPENVVNCVSESLGIVYSPVGVATPVYSSAQTFESEVEASRPVLMNPARVALAALTDGGNLWLDPVYSYGSATEAKEAFRTDPLGSCETIILGRNALTALACGDDWLAPWDDPEIPELLARAATHTACEIVASEPFPAGGLNLKLRVPQGLEERKLALKRLQRALARDLKLTVRVTYFSLTPA</sequence>
<dbReference type="AlphaFoldDB" id="A0A2X1T0G8"/>
<reference evidence="2 3" key="1">
    <citation type="submission" date="2020-04" db="EMBL/GenBank/DDBJ databases">
        <title>Antimicrobial susceptibility and clonality of vaginal-derived multi-drug resistant Mobiluncus isolates in China.</title>
        <authorList>
            <person name="Zhang X."/>
        </authorList>
    </citation>
    <scope>NUCLEOTIDE SEQUENCE [LARGE SCALE GENOMIC DNA]</scope>
    <source>
        <strain evidence="2 3">7</strain>
    </source>
</reference>
<feature type="domain" description="SseB protein N-terminal" evidence="1">
    <location>
        <begin position="22"/>
        <end position="180"/>
    </location>
</feature>
<dbReference type="OrthoDB" id="3257250at2"/>
<organism evidence="2 3">
    <name type="scientific">Mobiluncus mulieris</name>
    <dbReference type="NCBI Taxonomy" id="2052"/>
    <lineage>
        <taxon>Bacteria</taxon>
        <taxon>Bacillati</taxon>
        <taxon>Actinomycetota</taxon>
        <taxon>Actinomycetes</taxon>
        <taxon>Actinomycetales</taxon>
        <taxon>Actinomycetaceae</taxon>
        <taxon>Mobiluncus</taxon>
    </lineage>
</organism>
<dbReference type="Proteomes" id="UP000582487">
    <property type="component" value="Unassembled WGS sequence"/>
</dbReference>
<proteinExistence type="predicted"/>
<comment type="caution">
    <text evidence="2">The sequence shown here is derived from an EMBL/GenBank/DDBJ whole genome shotgun (WGS) entry which is preliminary data.</text>
</comment>
<protein>
    <recommendedName>
        <fullName evidence="1">SseB protein N-terminal domain-containing protein</fullName>
    </recommendedName>
</protein>
<evidence type="ECO:0000313" key="3">
    <source>
        <dbReference type="Proteomes" id="UP000582487"/>
    </source>
</evidence>
<accession>A0A2X1T0G8</accession>
<evidence type="ECO:0000313" key="2">
    <source>
        <dbReference type="EMBL" id="NMW92430.1"/>
    </source>
</evidence>
<name>A0A2X1T0G8_9ACTO</name>
<evidence type="ECO:0000259" key="1">
    <source>
        <dbReference type="Pfam" id="PF07179"/>
    </source>
</evidence>
<dbReference type="InterPro" id="IPR009839">
    <property type="entry name" value="SseB_N"/>
</dbReference>
<dbReference type="RefSeq" id="WP_004012234.1">
    <property type="nucleotide sequence ID" value="NZ_CAMXYF010000001.1"/>
</dbReference>
<dbReference type="EMBL" id="JABCUV010000001">
    <property type="protein sequence ID" value="NMW92430.1"/>
    <property type="molecule type" value="Genomic_DNA"/>
</dbReference>
<gene>
    <name evidence="2" type="ORF">HHJ74_01700</name>
</gene>